<feature type="region of interest" description="Disordered" evidence="2">
    <location>
        <begin position="143"/>
        <end position="228"/>
    </location>
</feature>
<dbReference type="RefSeq" id="WP_078736353.1">
    <property type="nucleotide sequence ID" value="NZ_FUXE01000003.1"/>
</dbReference>
<evidence type="ECO:0000313" key="3">
    <source>
        <dbReference type="EMBL" id="SJZ53380.1"/>
    </source>
</evidence>
<feature type="compositionally biased region" description="Polar residues" evidence="2">
    <location>
        <begin position="144"/>
        <end position="156"/>
    </location>
</feature>
<sequence length="228" mass="26649">MHIKSFFLVILLLVPFLLHGQETSRILLRKGYKAMERKEYAQAESFFRKAFIQDSSEVAIRYGLGNALYEQGKYKDALEVYGSINPKNIESQLETSQLFHNIGNAQLKLKQYAPAVESYKQSLRLNPTDNETRYNLTLALKQLPKNQSQSTQNDVLQSSNQSNSEQKNKQEEKKNSEEKPKKRETIDAETAKKILDSYQSDEENTRRKYEELQRSQQESEDDKDKKRW</sequence>
<dbReference type="STRING" id="29524.SAMN02745171_00400"/>
<dbReference type="Pfam" id="PF00515">
    <property type="entry name" value="TPR_1"/>
    <property type="match status" value="1"/>
</dbReference>
<dbReference type="SUPFAM" id="SSF48452">
    <property type="entry name" value="TPR-like"/>
    <property type="match status" value="1"/>
</dbReference>
<accession>A0A1T4LFD3</accession>
<evidence type="ECO:0000313" key="4">
    <source>
        <dbReference type="Proteomes" id="UP000190121"/>
    </source>
</evidence>
<feature type="compositionally biased region" description="Basic and acidic residues" evidence="2">
    <location>
        <begin position="166"/>
        <end position="195"/>
    </location>
</feature>
<protein>
    <submittedName>
        <fullName evidence="3">Tetratricopeptide repeat-containing protein</fullName>
    </submittedName>
</protein>
<dbReference type="InterPro" id="IPR019734">
    <property type="entry name" value="TPR_rpt"/>
</dbReference>
<feature type="compositionally biased region" description="Basic and acidic residues" evidence="2">
    <location>
        <begin position="203"/>
        <end position="213"/>
    </location>
</feature>
<dbReference type="EMBL" id="FUXE01000003">
    <property type="protein sequence ID" value="SJZ53380.1"/>
    <property type="molecule type" value="Genomic_DNA"/>
</dbReference>
<keyword evidence="4" id="KW-1185">Reference proteome</keyword>
<dbReference type="PROSITE" id="PS50005">
    <property type="entry name" value="TPR"/>
    <property type="match status" value="1"/>
</dbReference>
<feature type="repeat" description="TPR" evidence="1">
    <location>
        <begin position="96"/>
        <end position="129"/>
    </location>
</feature>
<dbReference type="PROSITE" id="PS50293">
    <property type="entry name" value="TPR_REGION"/>
    <property type="match status" value="1"/>
</dbReference>
<dbReference type="InterPro" id="IPR011990">
    <property type="entry name" value="TPR-like_helical_dom_sf"/>
</dbReference>
<reference evidence="4" key="1">
    <citation type="submission" date="2017-02" db="EMBL/GenBank/DDBJ databases">
        <authorList>
            <person name="Varghese N."/>
            <person name="Submissions S."/>
        </authorList>
    </citation>
    <scope>NUCLEOTIDE SEQUENCE [LARGE SCALE GENOMIC DNA]</scope>
    <source>
        <strain evidence="4">ATCC 51356</strain>
    </source>
</reference>
<dbReference type="Gene3D" id="1.25.40.10">
    <property type="entry name" value="Tetratricopeptide repeat domain"/>
    <property type="match status" value="2"/>
</dbReference>
<evidence type="ECO:0000256" key="2">
    <source>
        <dbReference type="SAM" id="MobiDB-lite"/>
    </source>
</evidence>
<dbReference type="Proteomes" id="UP000190121">
    <property type="component" value="Unassembled WGS sequence"/>
</dbReference>
<organism evidence="3 4">
    <name type="scientific">Porphyromonas circumdentaria</name>
    <dbReference type="NCBI Taxonomy" id="29524"/>
    <lineage>
        <taxon>Bacteria</taxon>
        <taxon>Pseudomonadati</taxon>
        <taxon>Bacteroidota</taxon>
        <taxon>Bacteroidia</taxon>
        <taxon>Bacteroidales</taxon>
        <taxon>Porphyromonadaceae</taxon>
        <taxon>Porphyromonas</taxon>
    </lineage>
</organism>
<dbReference type="Pfam" id="PF14559">
    <property type="entry name" value="TPR_19"/>
    <property type="match status" value="1"/>
</dbReference>
<evidence type="ECO:0000256" key="1">
    <source>
        <dbReference type="PROSITE-ProRule" id="PRU00339"/>
    </source>
</evidence>
<dbReference type="PANTHER" id="PTHR12558:SF13">
    <property type="entry name" value="CELL DIVISION CYCLE PROTEIN 27 HOMOLOG"/>
    <property type="match status" value="1"/>
</dbReference>
<dbReference type="PANTHER" id="PTHR12558">
    <property type="entry name" value="CELL DIVISION CYCLE 16,23,27"/>
    <property type="match status" value="1"/>
</dbReference>
<proteinExistence type="predicted"/>
<dbReference type="SMART" id="SM00028">
    <property type="entry name" value="TPR"/>
    <property type="match status" value="3"/>
</dbReference>
<dbReference type="AlphaFoldDB" id="A0A1T4LFD3"/>
<keyword evidence="1" id="KW-0802">TPR repeat</keyword>
<gene>
    <name evidence="3" type="ORF">SAMN02745171_00400</name>
</gene>
<name>A0A1T4LFD3_9PORP</name>